<accession>A0A1W2C543</accession>
<dbReference type="OrthoDB" id="7445766at2"/>
<gene>
    <name evidence="1" type="ORF">SAMN06297251_108162</name>
</gene>
<name>A0A1W2C543_9HYPH</name>
<dbReference type="STRING" id="937218.SAMN06297251_108162"/>
<evidence type="ECO:0000313" key="1">
    <source>
        <dbReference type="EMBL" id="SMC80134.1"/>
    </source>
</evidence>
<dbReference type="RefSeq" id="WP_084410145.1">
    <property type="nucleotide sequence ID" value="NZ_FWXR01000008.1"/>
</dbReference>
<evidence type="ECO:0000313" key="2">
    <source>
        <dbReference type="Proteomes" id="UP000192656"/>
    </source>
</evidence>
<proteinExistence type="predicted"/>
<dbReference type="EMBL" id="FWXR01000008">
    <property type="protein sequence ID" value="SMC80134.1"/>
    <property type="molecule type" value="Genomic_DNA"/>
</dbReference>
<sequence length="255" mass="29419">MRFKRWPRVEAYVDTSRKRAAFHRSQKAKRNKFPLLAPLIAEEQHDVDTEMARRADWWPKAQQEGRDRRAANWRRARARLFAHGDNMRGLLRQLWRECPYPADPACLLDLFHQIDVGRVDPERPPWKFHRELTPRITPNPENWNAAFRQIGHAKVGGGPKTIGADKFTFIGNLSGELLFITSQVRLVEPNESFYTPSNMRLRDSFVGRSGHYVVLEVSPSCSDEDLVTIERLAREADKRSLIVTRKPRPGQGAAS</sequence>
<keyword evidence="2" id="KW-1185">Reference proteome</keyword>
<dbReference type="Proteomes" id="UP000192656">
    <property type="component" value="Unassembled WGS sequence"/>
</dbReference>
<reference evidence="1 2" key="1">
    <citation type="submission" date="2017-04" db="EMBL/GenBank/DDBJ databases">
        <authorList>
            <person name="Afonso C.L."/>
            <person name="Miller P.J."/>
            <person name="Scott M.A."/>
            <person name="Spackman E."/>
            <person name="Goraichik I."/>
            <person name="Dimitrov K.M."/>
            <person name="Suarez D.L."/>
            <person name="Swayne D.E."/>
        </authorList>
    </citation>
    <scope>NUCLEOTIDE SEQUENCE [LARGE SCALE GENOMIC DNA]</scope>
    <source>
        <strain evidence="1 2">CGMCC 1.10972</strain>
    </source>
</reference>
<protein>
    <submittedName>
        <fullName evidence="1">Uncharacterized protein</fullName>
    </submittedName>
</protein>
<organism evidence="1 2">
    <name type="scientific">Fulvimarina manganoxydans</name>
    <dbReference type="NCBI Taxonomy" id="937218"/>
    <lineage>
        <taxon>Bacteria</taxon>
        <taxon>Pseudomonadati</taxon>
        <taxon>Pseudomonadota</taxon>
        <taxon>Alphaproteobacteria</taxon>
        <taxon>Hyphomicrobiales</taxon>
        <taxon>Aurantimonadaceae</taxon>
        <taxon>Fulvimarina</taxon>
    </lineage>
</organism>
<dbReference type="AlphaFoldDB" id="A0A1W2C543"/>